<dbReference type="OrthoDB" id="549458at2759"/>
<accession>A0A150G5N7</accession>
<feature type="compositionally biased region" description="Low complexity" evidence="1">
    <location>
        <begin position="183"/>
        <end position="198"/>
    </location>
</feature>
<evidence type="ECO:0000256" key="1">
    <source>
        <dbReference type="SAM" id="MobiDB-lite"/>
    </source>
</evidence>
<dbReference type="Proteomes" id="UP000075714">
    <property type="component" value="Unassembled WGS sequence"/>
</dbReference>
<organism evidence="2 3">
    <name type="scientific">Gonium pectorale</name>
    <name type="common">Green alga</name>
    <dbReference type="NCBI Taxonomy" id="33097"/>
    <lineage>
        <taxon>Eukaryota</taxon>
        <taxon>Viridiplantae</taxon>
        <taxon>Chlorophyta</taxon>
        <taxon>core chlorophytes</taxon>
        <taxon>Chlorophyceae</taxon>
        <taxon>CS clade</taxon>
        <taxon>Chlamydomonadales</taxon>
        <taxon>Volvocaceae</taxon>
        <taxon>Gonium</taxon>
    </lineage>
</organism>
<feature type="compositionally biased region" description="Gly residues" evidence="1">
    <location>
        <begin position="199"/>
        <end position="213"/>
    </location>
</feature>
<proteinExistence type="predicted"/>
<name>A0A150G5N7_GONPE</name>
<gene>
    <name evidence="2" type="ORF">GPECTOR_58g583</name>
</gene>
<evidence type="ECO:0008006" key="4">
    <source>
        <dbReference type="Google" id="ProtNLM"/>
    </source>
</evidence>
<dbReference type="EMBL" id="LSYV01000059">
    <property type="protein sequence ID" value="KXZ45134.1"/>
    <property type="molecule type" value="Genomic_DNA"/>
</dbReference>
<protein>
    <recommendedName>
        <fullName evidence="4">SprT-like domain-containing protein</fullName>
    </recommendedName>
</protein>
<reference evidence="3" key="1">
    <citation type="journal article" date="2016" name="Nat. Commun.">
        <title>The Gonium pectorale genome demonstrates co-option of cell cycle regulation during the evolution of multicellularity.</title>
        <authorList>
            <person name="Hanschen E.R."/>
            <person name="Marriage T.N."/>
            <person name="Ferris P.J."/>
            <person name="Hamaji T."/>
            <person name="Toyoda A."/>
            <person name="Fujiyama A."/>
            <person name="Neme R."/>
            <person name="Noguchi H."/>
            <person name="Minakuchi Y."/>
            <person name="Suzuki M."/>
            <person name="Kawai-Toyooka H."/>
            <person name="Smith D.R."/>
            <person name="Sparks H."/>
            <person name="Anderson J."/>
            <person name="Bakaric R."/>
            <person name="Luria V."/>
            <person name="Karger A."/>
            <person name="Kirschner M.W."/>
            <person name="Durand P.M."/>
            <person name="Michod R.E."/>
            <person name="Nozaki H."/>
            <person name="Olson B.J."/>
        </authorList>
    </citation>
    <scope>NUCLEOTIDE SEQUENCE [LARGE SCALE GENOMIC DNA]</scope>
    <source>
        <strain evidence="3">NIES-2863</strain>
    </source>
</reference>
<sequence length="378" mass="40001">MVLSWSLGDQGRRASSQAKYDFRLDEQDWEKVCWGRLPKGDARSRSYQLSRRAKWAAVLRRAATPEGGSWREDFAAADMTPGRLQALARVIDAEFFQGSFHRSLDSQTGRRVGYVAGDCDHVVAVQADGAAATAASAPWSPSAAPLTAASALQRRRFRWGLAPLQLVAPQPPLMAVETATATGSLDGSRGAGSAAASGSDGGGGGGSSRGEAAGGAGRWGWLGGLLQGRGGRGSSGRGSAGGRAAGCGRGGGPGAQGGSPPVMRIMGPSATYLHEEGRVVFWRQVWDALSPTVGRPVRLDGVVCTSKLSWLAHTLGHEMLHAMIFGMCGPYARDAPRNMSLEGHGYNFLVLNWYILGHRGHMYDIKGWKPPKPLPLRL</sequence>
<feature type="compositionally biased region" description="Gly residues" evidence="1">
    <location>
        <begin position="229"/>
        <end position="257"/>
    </location>
</feature>
<feature type="region of interest" description="Disordered" evidence="1">
    <location>
        <begin position="229"/>
        <end position="263"/>
    </location>
</feature>
<keyword evidence="3" id="KW-1185">Reference proteome</keyword>
<feature type="region of interest" description="Disordered" evidence="1">
    <location>
        <begin position="183"/>
        <end position="213"/>
    </location>
</feature>
<dbReference type="AlphaFoldDB" id="A0A150G5N7"/>
<comment type="caution">
    <text evidence="2">The sequence shown here is derived from an EMBL/GenBank/DDBJ whole genome shotgun (WGS) entry which is preliminary data.</text>
</comment>
<evidence type="ECO:0000313" key="3">
    <source>
        <dbReference type="Proteomes" id="UP000075714"/>
    </source>
</evidence>
<evidence type="ECO:0000313" key="2">
    <source>
        <dbReference type="EMBL" id="KXZ45134.1"/>
    </source>
</evidence>